<name>A0ABX4HQ34_9BACI</name>
<protein>
    <recommendedName>
        <fullName evidence="4">DUF177 domain-containing protein</fullName>
    </recommendedName>
</protein>
<reference evidence="2 3" key="1">
    <citation type="submission" date="2017-08" db="EMBL/GenBank/DDBJ databases">
        <title>Salimicrobium alkalisoli sp. nov., isolated from saline alkaline soil.</title>
        <authorList>
            <person name="Zhang G."/>
            <person name="Xiong Q."/>
        </authorList>
    </citation>
    <scope>NUCLEOTIDE SEQUENCE [LARGE SCALE GENOMIC DNA]</scope>
    <source>
        <strain evidence="2 3">WN024</strain>
    </source>
</reference>
<dbReference type="EMBL" id="NSGH01000014">
    <property type="protein sequence ID" value="PBB05299.1"/>
    <property type="molecule type" value="Genomic_DNA"/>
</dbReference>
<evidence type="ECO:0000313" key="2">
    <source>
        <dbReference type="EMBL" id="PBB05299.1"/>
    </source>
</evidence>
<dbReference type="Proteomes" id="UP000217561">
    <property type="component" value="Unassembled WGS sequence"/>
</dbReference>
<dbReference type="Pfam" id="PF02620">
    <property type="entry name" value="YceD"/>
    <property type="match status" value="1"/>
</dbReference>
<evidence type="ECO:0000313" key="3">
    <source>
        <dbReference type="Proteomes" id="UP000217561"/>
    </source>
</evidence>
<gene>
    <name evidence="2" type="ORF">CKW00_09500</name>
</gene>
<accession>A0ABX4HQ34</accession>
<keyword evidence="3" id="KW-1185">Reference proteome</keyword>
<organism evidence="2 3">
    <name type="scientific">Salimicrobium humidisoli</name>
    <dbReference type="NCBI Taxonomy" id="2029857"/>
    <lineage>
        <taxon>Bacteria</taxon>
        <taxon>Bacillati</taxon>
        <taxon>Bacillota</taxon>
        <taxon>Bacilli</taxon>
        <taxon>Bacillales</taxon>
        <taxon>Bacillaceae</taxon>
        <taxon>Salimicrobium</taxon>
    </lineage>
</organism>
<proteinExistence type="predicted"/>
<comment type="caution">
    <text evidence="2">The sequence shown here is derived from an EMBL/GenBank/DDBJ whole genome shotgun (WGS) entry which is preliminary data.</text>
</comment>
<evidence type="ECO:0000256" key="1">
    <source>
        <dbReference type="SAM" id="MobiDB-lite"/>
    </source>
</evidence>
<dbReference type="InterPro" id="IPR003772">
    <property type="entry name" value="YceD"/>
</dbReference>
<feature type="region of interest" description="Disordered" evidence="1">
    <location>
        <begin position="132"/>
        <end position="161"/>
    </location>
</feature>
<sequence length="173" mass="19586">MTVKFPIQKVKQAGDNPYHFEGDVDLSSLEDAKNDIREISPVSVTGQAEMKGENISVSMTIEGDMILPCARTLVDVPFVFNIQATEYFNLSPYYEEEDESEVHPLHGELLDLTPYIKENVLLEVPYRVFSDDPDVVPPQEGEGWEVVDEKPESESKIDPRLAKLESLLDEKEK</sequence>
<feature type="compositionally biased region" description="Basic and acidic residues" evidence="1">
    <location>
        <begin position="147"/>
        <end position="161"/>
    </location>
</feature>
<evidence type="ECO:0008006" key="4">
    <source>
        <dbReference type="Google" id="ProtNLM"/>
    </source>
</evidence>